<proteinExistence type="predicted"/>
<protein>
    <recommendedName>
        <fullName evidence="4">Superoxide dismutase, Cu-Zn family</fullName>
    </recommendedName>
</protein>
<dbReference type="AlphaFoldDB" id="A0A1T4JWL5"/>
<sequence>MRRGALVLMATVTVCANGCGGGETPLPVDGPPEALVPTDADRVVRATVAPAGDEGTGAYGYDESVPAGAEITVSFKEIAAQRSEVGVYASGLDPGHDYAADLHVRPCTPEAPTPVPAEDDDPDSPGSGSPNPAYRHNGEKVWFSLSADAEGDAHATNTLGWRIDPQDVASLVVHSGAGGRDQAGTGAFLACVDIPR</sequence>
<keyword evidence="3" id="KW-1185">Reference proteome</keyword>
<gene>
    <name evidence="2" type="ORF">SAMN02745673_00023</name>
</gene>
<evidence type="ECO:0008006" key="4">
    <source>
        <dbReference type="Google" id="ProtNLM"/>
    </source>
</evidence>
<organism evidence="2 3">
    <name type="scientific">Marinactinospora thermotolerans DSM 45154</name>
    <dbReference type="NCBI Taxonomy" id="1122192"/>
    <lineage>
        <taxon>Bacteria</taxon>
        <taxon>Bacillati</taxon>
        <taxon>Actinomycetota</taxon>
        <taxon>Actinomycetes</taxon>
        <taxon>Streptosporangiales</taxon>
        <taxon>Nocardiopsidaceae</taxon>
        <taxon>Marinactinospora</taxon>
    </lineage>
</organism>
<evidence type="ECO:0000313" key="3">
    <source>
        <dbReference type="Proteomes" id="UP000190637"/>
    </source>
</evidence>
<evidence type="ECO:0000256" key="1">
    <source>
        <dbReference type="SAM" id="MobiDB-lite"/>
    </source>
</evidence>
<dbReference type="EMBL" id="FUWS01000001">
    <property type="protein sequence ID" value="SJZ34610.1"/>
    <property type="molecule type" value="Genomic_DNA"/>
</dbReference>
<dbReference type="Proteomes" id="UP000190637">
    <property type="component" value="Unassembled WGS sequence"/>
</dbReference>
<feature type="region of interest" description="Disordered" evidence="1">
    <location>
        <begin position="100"/>
        <end position="136"/>
    </location>
</feature>
<accession>A0A1T4JWL5</accession>
<reference evidence="2 3" key="1">
    <citation type="submission" date="2017-02" db="EMBL/GenBank/DDBJ databases">
        <authorList>
            <person name="Peterson S.W."/>
        </authorList>
    </citation>
    <scope>NUCLEOTIDE SEQUENCE [LARGE SCALE GENOMIC DNA]</scope>
    <source>
        <strain evidence="2 3">DSM 45154</strain>
    </source>
</reference>
<dbReference type="STRING" id="1122192.SAMN02745673_00023"/>
<name>A0A1T4JWL5_9ACTN</name>
<evidence type="ECO:0000313" key="2">
    <source>
        <dbReference type="EMBL" id="SJZ34610.1"/>
    </source>
</evidence>